<dbReference type="Pfam" id="PF00384">
    <property type="entry name" value="Molybdopterin"/>
    <property type="match status" value="1"/>
</dbReference>
<keyword evidence="2" id="KW-0479">Metal-binding</keyword>
<dbReference type="InterPro" id="IPR050612">
    <property type="entry name" value="Prok_Mopterin_Oxidored"/>
</dbReference>
<dbReference type="SUPFAM" id="SSF50692">
    <property type="entry name" value="ADC-like"/>
    <property type="match status" value="1"/>
</dbReference>
<keyword evidence="7" id="KW-1185">Reference proteome</keyword>
<keyword evidence="3" id="KW-0408">Iron</keyword>
<dbReference type="Gene3D" id="2.40.40.20">
    <property type="match status" value="1"/>
</dbReference>
<evidence type="ECO:0000256" key="3">
    <source>
        <dbReference type="ARBA" id="ARBA00023004"/>
    </source>
</evidence>
<dbReference type="RefSeq" id="WP_394459459.1">
    <property type="nucleotide sequence ID" value="NZ_JBIGHZ010000002.1"/>
</dbReference>
<evidence type="ECO:0000256" key="4">
    <source>
        <dbReference type="ARBA" id="ARBA00023014"/>
    </source>
</evidence>
<feature type="domain" description="4Fe-4S Mo/W bis-MGD-type" evidence="5">
    <location>
        <begin position="7"/>
        <end position="63"/>
    </location>
</feature>
<dbReference type="Pfam" id="PF01568">
    <property type="entry name" value="Molydop_binding"/>
    <property type="match status" value="1"/>
</dbReference>
<dbReference type="PANTHER" id="PTHR43742">
    <property type="entry name" value="TRIMETHYLAMINE-N-OXIDE REDUCTASE"/>
    <property type="match status" value="1"/>
</dbReference>
<protein>
    <submittedName>
        <fullName evidence="6">Molybdopterin-dependent oxidoreductase</fullName>
    </submittedName>
</protein>
<dbReference type="InterPro" id="IPR006656">
    <property type="entry name" value="Mopterin_OxRdtase"/>
</dbReference>
<evidence type="ECO:0000313" key="7">
    <source>
        <dbReference type="Proteomes" id="UP001606099"/>
    </source>
</evidence>
<dbReference type="Gene3D" id="2.20.25.90">
    <property type="entry name" value="ADC-like domains"/>
    <property type="match status" value="1"/>
</dbReference>
<evidence type="ECO:0000313" key="6">
    <source>
        <dbReference type="EMBL" id="MFG6447790.1"/>
    </source>
</evidence>
<dbReference type="Proteomes" id="UP001606099">
    <property type="component" value="Unassembled WGS sequence"/>
</dbReference>
<gene>
    <name evidence="6" type="ORF">ACG0Z6_05965</name>
</gene>
<evidence type="ECO:0000259" key="5">
    <source>
        <dbReference type="PROSITE" id="PS51669"/>
    </source>
</evidence>
<sequence length="695" mass="76647">MHSPPTLSTQTSLCRMCHGGCGVKVQLQDGQITALEGDSSNPFTHGFFCVKGKASLELLNHPDRLEQPLRRVGHSHQVLGWDEALDLAAEQLQRVIQAHGPEAVVLAQGTDRNYQEWVFRLANAMGTPNVLGPAHVCFYPRLMAAVLSCGGFTFCDYASTPEVVLLWGSNKLLTHSDGVIGTQLAQALRQGSELMVIDPYPTELARRAALWLQPRPGSDAALALGFLHLVVTQGWYDADFVRQHTEGFEPLVAHLAPYTPAHVAELTGIAPDVLERAARRYALARSACIEAGTGVSQHPQAFATLRSITMLSALCGHLDAPGGDVIWEPMAVDGRRSFPAAALLAPEQARKRLGAAEHPVLGMSGWAHPNAVWRAMRQQQPYAVRALLGFGSNLLTTYANAREVHAALQGLDFHLSCELFMTPTARLADLVLPVGSWLERDQIVEFNAYIGARQKLAQRGQCRSDEDIILGLAERLGLQRHFWPSLEQALDHKLRGEGLSWAQLKAEGLKPNRLRYRKYQSEGFKTRSGKFALFHGGLPHMGGEALPSFRAPPPLQAGEFWLSSRHSTYFYNSEFRQLDSLRQREPWPLLEIHPEAAAAQGLHEGQWVRVSRGQRSVQLRLALRAGLARDVVYAAPSWWDPADPSAQSWQRHNLNLLTDDEDCGAEMGSSQFRGFAVRLHPLTDEEAPHAASPHS</sequence>
<keyword evidence="4" id="KW-0411">Iron-sulfur</keyword>
<proteinExistence type="inferred from homology"/>
<dbReference type="PANTHER" id="PTHR43742:SF6">
    <property type="entry name" value="OXIDOREDUCTASE YYAE-RELATED"/>
    <property type="match status" value="1"/>
</dbReference>
<evidence type="ECO:0000256" key="1">
    <source>
        <dbReference type="ARBA" id="ARBA00010312"/>
    </source>
</evidence>
<evidence type="ECO:0000256" key="2">
    <source>
        <dbReference type="ARBA" id="ARBA00022723"/>
    </source>
</evidence>
<dbReference type="InterPro" id="IPR006657">
    <property type="entry name" value="MoPterin_dinucl-bd_dom"/>
</dbReference>
<dbReference type="SMART" id="SM00926">
    <property type="entry name" value="Molybdop_Fe4S4"/>
    <property type="match status" value="1"/>
</dbReference>
<reference evidence="6 7" key="1">
    <citation type="submission" date="2024-08" db="EMBL/GenBank/DDBJ databases">
        <authorList>
            <person name="Lu H."/>
        </authorList>
    </citation>
    <scope>NUCLEOTIDE SEQUENCE [LARGE SCALE GENOMIC DNA]</scope>
    <source>
        <strain evidence="6 7">BYS180W</strain>
    </source>
</reference>
<dbReference type="EMBL" id="JBIGHZ010000002">
    <property type="protein sequence ID" value="MFG6447790.1"/>
    <property type="molecule type" value="Genomic_DNA"/>
</dbReference>
<accession>A0ABW7FU52</accession>
<dbReference type="InterPro" id="IPR006963">
    <property type="entry name" value="Mopterin_OxRdtase_4Fe-4S_dom"/>
</dbReference>
<dbReference type="SUPFAM" id="SSF53706">
    <property type="entry name" value="Formate dehydrogenase/DMSO reductase, domains 1-3"/>
    <property type="match status" value="1"/>
</dbReference>
<name>A0ABW7FU52_9BURK</name>
<comment type="caution">
    <text evidence="6">The sequence shown here is derived from an EMBL/GenBank/DDBJ whole genome shotgun (WGS) entry which is preliminary data.</text>
</comment>
<dbReference type="InterPro" id="IPR009010">
    <property type="entry name" value="Asp_de-COase-like_dom_sf"/>
</dbReference>
<dbReference type="Gene3D" id="3.40.228.10">
    <property type="entry name" value="Dimethylsulfoxide Reductase, domain 2"/>
    <property type="match status" value="1"/>
</dbReference>
<dbReference type="Pfam" id="PF04879">
    <property type="entry name" value="Molybdop_Fe4S4"/>
    <property type="match status" value="1"/>
</dbReference>
<dbReference type="Gene3D" id="3.40.50.740">
    <property type="match status" value="1"/>
</dbReference>
<comment type="similarity">
    <text evidence="1">Belongs to the prokaryotic molybdopterin-containing oxidoreductase family.</text>
</comment>
<organism evidence="6 7">
    <name type="scientific">Roseateles rivi</name>
    <dbReference type="NCBI Taxonomy" id="3299028"/>
    <lineage>
        <taxon>Bacteria</taxon>
        <taxon>Pseudomonadati</taxon>
        <taxon>Pseudomonadota</taxon>
        <taxon>Betaproteobacteria</taxon>
        <taxon>Burkholderiales</taxon>
        <taxon>Sphaerotilaceae</taxon>
        <taxon>Roseateles</taxon>
    </lineage>
</organism>
<dbReference type="PROSITE" id="PS51669">
    <property type="entry name" value="4FE4S_MOW_BIS_MGD"/>
    <property type="match status" value="1"/>
</dbReference>